<evidence type="ECO:0000256" key="10">
    <source>
        <dbReference type="SAM" id="MobiDB-lite"/>
    </source>
</evidence>
<dbReference type="Gene3D" id="2.60.40.10">
    <property type="entry name" value="Immunoglobulins"/>
    <property type="match status" value="16"/>
</dbReference>
<evidence type="ECO:0000259" key="13">
    <source>
        <dbReference type="PROSITE" id="PS50853"/>
    </source>
</evidence>
<dbReference type="GO" id="GO:0005886">
    <property type="term" value="C:plasma membrane"/>
    <property type="evidence" value="ECO:0007669"/>
    <property type="project" value="UniProtKB-SubCell"/>
</dbReference>
<dbReference type="Pfam" id="PF07679">
    <property type="entry name" value="I-set"/>
    <property type="match status" value="3"/>
</dbReference>
<dbReference type="PANTHER" id="PTHR44170">
    <property type="entry name" value="PROTEIN SIDEKICK"/>
    <property type="match status" value="1"/>
</dbReference>
<dbReference type="InterPro" id="IPR007110">
    <property type="entry name" value="Ig-like_dom"/>
</dbReference>
<dbReference type="GO" id="GO:0098609">
    <property type="term" value="P:cell-cell adhesion"/>
    <property type="evidence" value="ECO:0007669"/>
    <property type="project" value="TreeGrafter"/>
</dbReference>
<sequence length="1875" mass="204907">MKIPVSGYSLVISIFYCGLHKLIICYETSYKGPSFLIEPPTKLEFSNSSGAWLDCTATGNPAPTIEWVSMDGMPLMDIPGVRRTVRNGTLILYPFSAGGFRQDIHSAIYRCIASNSVGRIISRDVQIRAVVVQAYKVDVVVLGAARGCTAILQCVIPSFVKDLVRVISWVQEPSFHIYPSLQGDGKFHVLPTGELLVSNLDFSDQFPTYKCRTMHRLTRQVAVSAPANVRINDHRSLVPPTIVGLTATVLVGQDEGAVMVCLAQACPHSEYRWYRTDHNLEPLLVLPGPRTRVLGPILAIEGVTGEDSGTYRCSSSNIGGEATAEVRLQVSTPYRVEVNPPLLSVHLDGSATFQCDIAPYDSGPYLIAWFKDGRQIPGRSSSSSLVINPVGREDKGIYQCIVRRNDGDTAQGAAELQLGDTPPILTYSFIEQTLQPGPAVSLKCIASGNPTPDVAWSLDGFELPANNRFVIGQFVSGHGDVISHVNISHVTVEDGGEYSCIAENRAGKATHSARLNIYGLPYVRLIPKVTAIAGESLSIKCPVAGYPIEEIHWEKGGRELPDGIRQKIQPGGVLTISPVQKESDTGVYTCWARNKQGHSARRSGEVVVIVPPKIESFAFPFDGLPEGARTRVICGIAHGDPPLSIRWLKDGKPINPRFPVNISELDSFSSLLSINSVSATHSGEYTCVASNSAAEARYSSKLQVKVPPRWIVEPSDVHEERNRAVMLNCQAEGVPEPTVVWKKAKDGKSGDYEEIIERSYTKLLANGSLFLQNIKEDREGYYLCQASNGIGNPIGKLVQVKVNSPPYFSAPSHIVTVKKGDTAKLQCTVSGDLPIQIQWIRAGASLDLNSPNGYRLSMKQESTSDDGVRAELTISGTEPGDGGAYFCQASNMYGKDQQLVQLLVQEPPESPSDLKTVLVTSRAINIQWHHASVNSAEVSHFIVQHKSGNDGSWKQVELNGQLRGCLLEDLKPATRYLIRVFAEGRAGRSVPSETLVVITEPQQPAGPPLNIVARPASSSQLLVTWSPPVQELRNGDIQGYNLGFMETSSSSGVGTGSYNMTGLVGDGAEEGAEFLLTDLAKFTRYSVVVQAVNQVGPGPMSEPVTAQTLEDVPSLPPEDIRCGAASSHSLQVSWKPPPVSHCNGILQGYKLQYDSQDEAFDDFESKKTSSLTLLLPNLHKFTNYSIQVLAMTRVGEGVYSQPIYCQTSEDAPGSPEDIKVVVSSPQSLLVTWLPPKEPNGVITKYNLYTRTMTGREELAHKKTSLMSQHLSHEVKNLNEHVEYQFWITATTRVGEGQSSKVISQIPTSRVPAKISSFGGLIRRPWHSSVSFPCLMVGQPPPRRTWLRGDSVVMGGGGGGRNLQMGEGGELTIGNLQASDSDNYTCLVENNVGSDKITYMLLVQVVPSTPVLYVASATSSSILLHWRVNDNGGSPIISYLLTYKKSNGDLQKDVLHRKTVNYELKGLMCGSTYHISLLARNKLGNSYPSSPIAVRTQGQFPGTPSREAFLTPNSTSVGLKLHVWPDNGCKLLYFAVKYRPVNDIDWIVVSNSLKPQRRFTISNLVPSNEYQLQVEAFNVAGSSTGDFQFSTLTKDGDLPPPDSIMRGRISTAMLLDLRFLLPAAGVFLLLLSVIVALCAICRRLRSGRRRPKEDAQNEQNLEAQRDRYYATMQKVSLHDKIPETSEEISPYATFQLEPPALLHSFRYQDDSIIPGCASTPPMSISKMRRRRRSSGRKTDVDSEDSEESDHDPLTSSRTESSNHLDKKHQHDTRYIYHGAQSSTSSDISPMAEQKSLPRRGPKSRWLATPSRSGNLRAPHMALTETPGPFRNGSELSEAECDIDTLKKLKLGLRSSLWSKPSGSQGGGGQGDYSIAV</sequence>
<comment type="subcellular location">
    <subcellularLocation>
        <location evidence="1">Membrane</location>
        <topology evidence="1">Single-pass type I membrane protein</topology>
    </subcellularLocation>
</comment>
<dbReference type="PROSITE" id="PS50835">
    <property type="entry name" value="IG_LIKE"/>
    <property type="match status" value="9"/>
</dbReference>
<keyword evidence="9" id="KW-0393">Immunoglobulin domain</keyword>
<dbReference type="InterPro" id="IPR003961">
    <property type="entry name" value="FN3_dom"/>
</dbReference>
<evidence type="ECO:0000256" key="9">
    <source>
        <dbReference type="ARBA" id="ARBA00023319"/>
    </source>
</evidence>
<dbReference type="Pfam" id="PF00041">
    <property type="entry name" value="fn3"/>
    <property type="match status" value="5"/>
</dbReference>
<keyword evidence="5" id="KW-0130">Cell adhesion</keyword>
<feature type="transmembrane region" description="Helical" evidence="11">
    <location>
        <begin position="1618"/>
        <end position="1639"/>
    </location>
</feature>
<evidence type="ECO:0000256" key="8">
    <source>
        <dbReference type="ARBA" id="ARBA00023157"/>
    </source>
</evidence>
<feature type="domain" description="Ig-like" evidence="12">
    <location>
        <begin position="422"/>
        <end position="516"/>
    </location>
</feature>
<evidence type="ECO:0000256" key="3">
    <source>
        <dbReference type="ARBA" id="ARBA00022729"/>
    </source>
</evidence>
<dbReference type="SMART" id="SM00060">
    <property type="entry name" value="FN3"/>
    <property type="match status" value="6"/>
</dbReference>
<dbReference type="SUPFAM" id="SSF48726">
    <property type="entry name" value="Immunoglobulin"/>
    <property type="match status" value="9"/>
</dbReference>
<protein>
    <submittedName>
        <fullName evidence="14">Down syndrome cell adhesion molecule-like protein Dscam2</fullName>
    </submittedName>
</protein>
<dbReference type="SMART" id="SM00409">
    <property type="entry name" value="IG"/>
    <property type="match status" value="10"/>
</dbReference>
<evidence type="ECO:0000256" key="2">
    <source>
        <dbReference type="ARBA" id="ARBA00022692"/>
    </source>
</evidence>
<dbReference type="FunFam" id="2.60.40.10:FF:001035">
    <property type="entry name" value="Down syndrome cell adhesion molecule-like protein Dscam2"/>
    <property type="match status" value="1"/>
</dbReference>
<feature type="region of interest" description="Disordered" evidence="10">
    <location>
        <begin position="1854"/>
        <end position="1875"/>
    </location>
</feature>
<accession>A0A8D9AE99</accession>
<keyword evidence="7 11" id="KW-0472">Membrane</keyword>
<feature type="domain" description="Fibronectin type-III" evidence="13">
    <location>
        <begin position="1214"/>
        <end position="1310"/>
    </location>
</feature>
<keyword evidence="6 11" id="KW-1133">Transmembrane helix</keyword>
<evidence type="ECO:0000313" key="14">
    <source>
        <dbReference type="EMBL" id="CAG6763525.1"/>
    </source>
</evidence>
<dbReference type="FunFam" id="2.60.40.10:FF:000017">
    <property type="entry name" value="Down syndrome cell adhesion molecule b"/>
    <property type="match status" value="1"/>
</dbReference>
<dbReference type="CDD" id="cd00096">
    <property type="entry name" value="Ig"/>
    <property type="match status" value="1"/>
</dbReference>
<dbReference type="FunFam" id="2.60.40.10:FF:000028">
    <property type="entry name" value="Neuronal cell adhesion molecule"/>
    <property type="match status" value="1"/>
</dbReference>
<dbReference type="SMART" id="SM00408">
    <property type="entry name" value="IGc2"/>
    <property type="match status" value="9"/>
</dbReference>
<evidence type="ECO:0000256" key="7">
    <source>
        <dbReference type="ARBA" id="ARBA00023136"/>
    </source>
</evidence>
<dbReference type="FunFam" id="2.60.40.10:FF:000104">
    <property type="entry name" value="Down syndrome cell adhesion molecule b"/>
    <property type="match status" value="1"/>
</dbReference>
<dbReference type="CDD" id="cd00063">
    <property type="entry name" value="FN3"/>
    <property type="match status" value="6"/>
</dbReference>
<dbReference type="GO" id="GO:0048812">
    <property type="term" value="P:neuron projection morphogenesis"/>
    <property type="evidence" value="ECO:0007669"/>
    <property type="project" value="UniProtKB-ARBA"/>
</dbReference>
<evidence type="ECO:0000259" key="12">
    <source>
        <dbReference type="PROSITE" id="PS50835"/>
    </source>
</evidence>
<dbReference type="CDD" id="cd20956">
    <property type="entry name" value="IgI_4_Dscam"/>
    <property type="match status" value="1"/>
</dbReference>
<feature type="domain" description="Ig-like" evidence="12">
    <location>
        <begin position="333"/>
        <end position="417"/>
    </location>
</feature>
<feature type="domain" description="Ig-like" evidence="12">
    <location>
        <begin position="33"/>
        <end position="122"/>
    </location>
</feature>
<evidence type="ECO:0000256" key="6">
    <source>
        <dbReference type="ARBA" id="ARBA00022989"/>
    </source>
</evidence>
<dbReference type="InterPro" id="IPR003598">
    <property type="entry name" value="Ig_sub2"/>
</dbReference>
<evidence type="ECO:0000256" key="1">
    <source>
        <dbReference type="ARBA" id="ARBA00004479"/>
    </source>
</evidence>
<feature type="compositionally biased region" description="Basic residues" evidence="10">
    <location>
        <begin position="1725"/>
        <end position="1734"/>
    </location>
</feature>
<dbReference type="EMBL" id="HBUF01563587">
    <property type="protein sequence ID" value="CAG6763525.1"/>
    <property type="molecule type" value="Transcribed_RNA"/>
</dbReference>
<dbReference type="PROSITE" id="PS50853">
    <property type="entry name" value="FN3"/>
    <property type="match status" value="6"/>
</dbReference>
<dbReference type="InterPro" id="IPR013783">
    <property type="entry name" value="Ig-like_fold"/>
</dbReference>
<dbReference type="InterPro" id="IPR056754">
    <property type="entry name" value="DSCAM/DSCAML_C"/>
</dbReference>
<dbReference type="FunFam" id="2.60.40.10:FF:000333">
    <property type="entry name" value="Down syndrome cell adhesion molecule"/>
    <property type="match status" value="1"/>
</dbReference>
<dbReference type="InterPro" id="IPR036179">
    <property type="entry name" value="Ig-like_dom_sf"/>
</dbReference>
<organism evidence="14">
    <name type="scientific">Cacopsylla melanoneura</name>
    <dbReference type="NCBI Taxonomy" id="428564"/>
    <lineage>
        <taxon>Eukaryota</taxon>
        <taxon>Metazoa</taxon>
        <taxon>Ecdysozoa</taxon>
        <taxon>Arthropoda</taxon>
        <taxon>Hexapoda</taxon>
        <taxon>Insecta</taxon>
        <taxon>Pterygota</taxon>
        <taxon>Neoptera</taxon>
        <taxon>Paraneoptera</taxon>
        <taxon>Hemiptera</taxon>
        <taxon>Sternorrhyncha</taxon>
        <taxon>Psylloidea</taxon>
        <taxon>Psyllidae</taxon>
        <taxon>Psyllinae</taxon>
        <taxon>Cacopsylla</taxon>
    </lineage>
</organism>
<evidence type="ECO:0000256" key="5">
    <source>
        <dbReference type="ARBA" id="ARBA00022889"/>
    </source>
</evidence>
<feature type="domain" description="Ig-like" evidence="12">
    <location>
        <begin position="805"/>
        <end position="905"/>
    </location>
</feature>
<feature type="domain" description="Fibronectin type-III" evidence="13">
    <location>
        <begin position="1007"/>
        <end position="1111"/>
    </location>
</feature>
<dbReference type="Pfam" id="PF13927">
    <property type="entry name" value="Ig_3"/>
    <property type="match status" value="5"/>
</dbReference>
<name>A0A8D9AE99_9HEMI</name>
<evidence type="ECO:0000256" key="4">
    <source>
        <dbReference type="ARBA" id="ARBA00022737"/>
    </source>
</evidence>
<dbReference type="FunFam" id="2.60.40.10:FF:000093">
    <property type="entry name" value="Down syndrome cell adhesion molecule, isoform B"/>
    <property type="match status" value="1"/>
</dbReference>
<keyword evidence="4" id="KW-0677">Repeat</keyword>
<feature type="region of interest" description="Disordered" evidence="10">
    <location>
        <begin position="1712"/>
        <end position="1819"/>
    </location>
</feature>
<feature type="domain" description="Ig-like" evidence="12">
    <location>
        <begin position="612"/>
        <end position="703"/>
    </location>
</feature>
<feature type="domain" description="Fibronectin type-III" evidence="13">
    <location>
        <begin position="910"/>
        <end position="1002"/>
    </location>
</feature>
<dbReference type="PANTHER" id="PTHR44170:SF56">
    <property type="entry name" value="FIBRONECTIN TYPE-III DOMAIN-CONTAINING PROTEIN"/>
    <property type="match status" value="1"/>
</dbReference>
<feature type="domain" description="Fibronectin type-III" evidence="13">
    <location>
        <begin position="1405"/>
        <end position="1498"/>
    </location>
</feature>
<dbReference type="InterPro" id="IPR013098">
    <property type="entry name" value="Ig_I-set"/>
</dbReference>
<dbReference type="SUPFAM" id="SSF49265">
    <property type="entry name" value="Fibronectin type III"/>
    <property type="match status" value="3"/>
</dbReference>
<proteinExistence type="predicted"/>
<reference evidence="14" key="1">
    <citation type="submission" date="2021-05" db="EMBL/GenBank/DDBJ databases">
        <authorList>
            <person name="Alioto T."/>
            <person name="Alioto T."/>
            <person name="Gomez Garrido J."/>
        </authorList>
    </citation>
    <scope>NUCLEOTIDE SEQUENCE</scope>
</reference>
<dbReference type="InterPro" id="IPR036116">
    <property type="entry name" value="FN3_sf"/>
</dbReference>
<feature type="domain" description="Ig-like" evidence="12">
    <location>
        <begin position="521"/>
        <end position="607"/>
    </location>
</feature>
<feature type="domain" description="Ig-like" evidence="12">
    <location>
        <begin position="1327"/>
        <end position="1397"/>
    </location>
</feature>
<dbReference type="InterPro" id="IPR003599">
    <property type="entry name" value="Ig_sub"/>
</dbReference>
<feature type="domain" description="Ig-like" evidence="12">
    <location>
        <begin position="240"/>
        <end position="331"/>
    </location>
</feature>
<dbReference type="CDD" id="cd20958">
    <property type="entry name" value="IgI_5_Dscam"/>
    <property type="match status" value="1"/>
</dbReference>
<keyword evidence="3" id="KW-0732">Signal</keyword>
<evidence type="ECO:0000256" key="11">
    <source>
        <dbReference type="SAM" id="Phobius"/>
    </source>
</evidence>
<keyword evidence="2 11" id="KW-0812">Transmembrane</keyword>
<feature type="domain" description="Ig-like" evidence="12">
    <location>
        <begin position="708"/>
        <end position="803"/>
    </location>
</feature>
<dbReference type="Pfam" id="PF25059">
    <property type="entry name" value="FN3_DSCAM-DSCAML_C"/>
    <property type="match status" value="1"/>
</dbReference>
<feature type="domain" description="Fibronectin type-III" evidence="13">
    <location>
        <begin position="1116"/>
        <end position="1210"/>
    </location>
</feature>
<keyword evidence="8" id="KW-1015">Disulfide bond</keyword>
<feature type="domain" description="Fibronectin type-III" evidence="13">
    <location>
        <begin position="1502"/>
        <end position="1600"/>
    </location>
</feature>